<feature type="transmembrane region" description="Helical" evidence="8">
    <location>
        <begin position="67"/>
        <end position="89"/>
    </location>
</feature>
<protein>
    <submittedName>
        <fullName evidence="11">Cyclic peptide transporter</fullName>
    </submittedName>
</protein>
<feature type="transmembrane region" description="Helical" evidence="8">
    <location>
        <begin position="167"/>
        <end position="187"/>
    </location>
</feature>
<dbReference type="NCBIfam" id="TIGR01194">
    <property type="entry name" value="cyc_pep_trnsptr"/>
    <property type="match status" value="1"/>
</dbReference>
<dbReference type="GO" id="GO:0140359">
    <property type="term" value="F:ABC-type transporter activity"/>
    <property type="evidence" value="ECO:0007669"/>
    <property type="project" value="InterPro"/>
</dbReference>
<sequence>MMLISEFGRKAPNRLFIALILGCLAGVCYACLIPIVLSSLSGESDGIDLAEAARYTVLSIEIADHRIAAVFLALCVFIVFARTTSRAILTRISSEMTLDLRTHLYERITGANLSNLESVGSSRLLAAMTEDIRRVVVGGQLLPDLLMSSVTLLGMLSFLAFMNTAAFVFVVQAICIGVLTHQLPVFFGNRSFTASRQIFGKLQTAMTGLIFGAKELKLDAQGRKHYMENVVLAHERALLKADKTTYTILVAANSYGDLLSFFLIGVVSFVFVNYHTVSTTQLVGIVMALLYVAGPVSMIIDVIFPITMGKTALRNIEKLFIELSEDSSAKTFAPAGHWECMHLSDLVFQHATNTHADAYKVGPVSLDIRRGELTFIVGGNGSGKTTLCKMISLHYMPLQGTISFDGRAVNDASREGFRQEIAAIYSDYHLFDQLLCPLTDQVQHQAQELLVDLGLEGKVTIENGVFSTLALSDGQRKRLALLVALLQDRGLYIFDEWAADQDPGFKQVFYRRVLPKLRERGKAVVVISHDDRYFDVADQVVTMEYGSLLSLHRCDALVSEPLPDNA</sequence>
<dbReference type="GO" id="GO:1904680">
    <property type="term" value="F:peptide transmembrane transporter activity"/>
    <property type="evidence" value="ECO:0007669"/>
    <property type="project" value="InterPro"/>
</dbReference>
<evidence type="ECO:0000256" key="5">
    <source>
        <dbReference type="ARBA" id="ARBA00022840"/>
    </source>
</evidence>
<evidence type="ECO:0000256" key="8">
    <source>
        <dbReference type="SAM" id="Phobius"/>
    </source>
</evidence>
<accession>A0AB34U960</accession>
<dbReference type="InterPro" id="IPR027417">
    <property type="entry name" value="P-loop_NTPase"/>
</dbReference>
<dbReference type="GO" id="GO:0005524">
    <property type="term" value="F:ATP binding"/>
    <property type="evidence" value="ECO:0007669"/>
    <property type="project" value="UniProtKB-KW"/>
</dbReference>
<dbReference type="PANTHER" id="PTHR43553">
    <property type="entry name" value="HEAVY METAL TRANSPORTER"/>
    <property type="match status" value="1"/>
</dbReference>
<dbReference type="AlphaFoldDB" id="A0AB34U960"/>
<dbReference type="RefSeq" id="WP_054097918.1">
    <property type="nucleotide sequence ID" value="NZ_LJQN01000067.1"/>
</dbReference>
<feature type="transmembrane region" description="Helical" evidence="8">
    <location>
        <begin position="258"/>
        <end position="276"/>
    </location>
</feature>
<evidence type="ECO:0000313" key="11">
    <source>
        <dbReference type="EMBL" id="KPX55532.1"/>
    </source>
</evidence>
<organism evidence="11 12">
    <name type="scientific">Pseudomonas amygdali pv. hibisci</name>
    <dbReference type="NCBI Taxonomy" id="251723"/>
    <lineage>
        <taxon>Bacteria</taxon>
        <taxon>Pseudomonadati</taxon>
        <taxon>Pseudomonadota</taxon>
        <taxon>Gammaproteobacteria</taxon>
        <taxon>Pseudomonadales</taxon>
        <taxon>Pseudomonadaceae</taxon>
        <taxon>Pseudomonas</taxon>
        <taxon>Pseudomonas amygdali</taxon>
    </lineage>
</organism>
<keyword evidence="2" id="KW-0813">Transport</keyword>
<feature type="domain" description="ABC transmembrane type-1" evidence="10">
    <location>
        <begin position="16"/>
        <end position="303"/>
    </location>
</feature>
<dbReference type="SUPFAM" id="SSF90123">
    <property type="entry name" value="ABC transporter transmembrane region"/>
    <property type="match status" value="1"/>
</dbReference>
<comment type="caution">
    <text evidence="11">The sequence shown here is derived from an EMBL/GenBank/DDBJ whole genome shotgun (WGS) entry which is preliminary data.</text>
</comment>
<dbReference type="Gene3D" id="3.40.50.300">
    <property type="entry name" value="P-loop containing nucleotide triphosphate hydrolases"/>
    <property type="match status" value="1"/>
</dbReference>
<evidence type="ECO:0000256" key="1">
    <source>
        <dbReference type="ARBA" id="ARBA00004651"/>
    </source>
</evidence>
<name>A0AB34U960_PSEA0</name>
<dbReference type="Gene3D" id="1.20.1560.10">
    <property type="entry name" value="ABC transporter type 1, transmembrane domain"/>
    <property type="match status" value="1"/>
</dbReference>
<dbReference type="InterPro" id="IPR050095">
    <property type="entry name" value="ECF_ABC_transporter_ATP-bd"/>
</dbReference>
<keyword evidence="5" id="KW-0067">ATP-binding</keyword>
<dbReference type="InterPro" id="IPR003439">
    <property type="entry name" value="ABC_transporter-like_ATP-bd"/>
</dbReference>
<gene>
    <name evidence="11" type="ORF">ALO67_03949</name>
</gene>
<keyword evidence="6 8" id="KW-1133">Transmembrane helix</keyword>
<keyword evidence="7 8" id="KW-0472">Membrane</keyword>
<dbReference type="InterPro" id="IPR011527">
    <property type="entry name" value="ABC1_TM_dom"/>
</dbReference>
<dbReference type="GO" id="GO:0016887">
    <property type="term" value="F:ATP hydrolysis activity"/>
    <property type="evidence" value="ECO:0007669"/>
    <property type="project" value="InterPro"/>
</dbReference>
<dbReference type="GO" id="GO:0015833">
    <property type="term" value="P:peptide transport"/>
    <property type="evidence" value="ECO:0007669"/>
    <property type="project" value="InterPro"/>
</dbReference>
<dbReference type="PANTHER" id="PTHR43553:SF11">
    <property type="entry name" value="ABC TRANSPORTER ATP-BINDING_PERMEASE PROTEIN YOJI"/>
    <property type="match status" value="1"/>
</dbReference>
<comment type="subcellular location">
    <subcellularLocation>
        <location evidence="1">Cell membrane</location>
        <topology evidence="1">Multi-pass membrane protein</topology>
    </subcellularLocation>
</comment>
<dbReference type="EMBL" id="LJQN01000067">
    <property type="protein sequence ID" value="KPX55532.1"/>
    <property type="molecule type" value="Genomic_DNA"/>
</dbReference>
<dbReference type="GO" id="GO:0043190">
    <property type="term" value="C:ATP-binding cassette (ABC) transporter complex"/>
    <property type="evidence" value="ECO:0007669"/>
    <property type="project" value="TreeGrafter"/>
</dbReference>
<evidence type="ECO:0000256" key="3">
    <source>
        <dbReference type="ARBA" id="ARBA00022692"/>
    </source>
</evidence>
<evidence type="ECO:0000256" key="7">
    <source>
        <dbReference type="ARBA" id="ARBA00023136"/>
    </source>
</evidence>
<dbReference type="InterPro" id="IPR036640">
    <property type="entry name" value="ABC1_TM_sf"/>
</dbReference>
<dbReference type="InterPro" id="IPR005898">
    <property type="entry name" value="Cyc_pep_transpt_SyrD/YojI"/>
</dbReference>
<dbReference type="SUPFAM" id="SSF52540">
    <property type="entry name" value="P-loop containing nucleoside triphosphate hydrolases"/>
    <property type="match status" value="1"/>
</dbReference>
<evidence type="ECO:0000256" key="4">
    <source>
        <dbReference type="ARBA" id="ARBA00022741"/>
    </source>
</evidence>
<proteinExistence type="predicted"/>
<dbReference type="InterPro" id="IPR003593">
    <property type="entry name" value="AAA+_ATPase"/>
</dbReference>
<dbReference type="SMART" id="SM00382">
    <property type="entry name" value="AAA"/>
    <property type="match status" value="1"/>
</dbReference>
<dbReference type="Pfam" id="PF00005">
    <property type="entry name" value="ABC_tran"/>
    <property type="match status" value="1"/>
</dbReference>
<evidence type="ECO:0000256" key="2">
    <source>
        <dbReference type="ARBA" id="ARBA00022448"/>
    </source>
</evidence>
<feature type="domain" description="ABC transporter" evidence="9">
    <location>
        <begin position="341"/>
        <end position="566"/>
    </location>
</feature>
<dbReference type="Proteomes" id="UP000050545">
    <property type="component" value="Unassembled WGS sequence"/>
</dbReference>
<evidence type="ECO:0000259" key="9">
    <source>
        <dbReference type="PROSITE" id="PS50893"/>
    </source>
</evidence>
<dbReference type="PROSITE" id="PS50929">
    <property type="entry name" value="ABC_TM1F"/>
    <property type="match status" value="1"/>
</dbReference>
<feature type="transmembrane region" description="Helical" evidence="8">
    <location>
        <begin position="282"/>
        <end position="304"/>
    </location>
</feature>
<reference evidence="11 12" key="1">
    <citation type="submission" date="2015-09" db="EMBL/GenBank/DDBJ databases">
        <title>Genome announcement of multiple Pseudomonas syringae strains.</title>
        <authorList>
            <person name="Thakur S."/>
            <person name="Wang P.W."/>
            <person name="Gong Y."/>
            <person name="Weir B.S."/>
            <person name="Guttman D.S."/>
        </authorList>
    </citation>
    <scope>NUCLEOTIDE SEQUENCE [LARGE SCALE GENOMIC DNA]</scope>
    <source>
        <strain evidence="11 12">ICMP9623</strain>
    </source>
</reference>
<evidence type="ECO:0000256" key="6">
    <source>
        <dbReference type="ARBA" id="ARBA00022989"/>
    </source>
</evidence>
<evidence type="ECO:0000259" key="10">
    <source>
        <dbReference type="PROSITE" id="PS50929"/>
    </source>
</evidence>
<keyword evidence="3 8" id="KW-0812">Transmembrane</keyword>
<keyword evidence="4" id="KW-0547">Nucleotide-binding</keyword>
<evidence type="ECO:0000313" key="12">
    <source>
        <dbReference type="Proteomes" id="UP000050545"/>
    </source>
</evidence>
<dbReference type="PROSITE" id="PS50893">
    <property type="entry name" value="ABC_TRANSPORTER_2"/>
    <property type="match status" value="1"/>
</dbReference>